<accession>A0A085M7Z5</accession>
<dbReference type="AlphaFoldDB" id="A0A085M7Z5"/>
<evidence type="ECO:0000313" key="1">
    <source>
        <dbReference type="EMBL" id="KFD53341.1"/>
    </source>
</evidence>
<evidence type="ECO:0000313" key="2">
    <source>
        <dbReference type="Proteomes" id="UP000030764"/>
    </source>
</evidence>
<protein>
    <submittedName>
        <fullName evidence="1">Uncharacterized protein</fullName>
    </submittedName>
</protein>
<dbReference type="Proteomes" id="UP000030764">
    <property type="component" value="Unassembled WGS sequence"/>
</dbReference>
<sequence length="166" mass="18864">MAHDHFCSLFFQEPFVAMWGTMVSFMLDKEYGEKPIDTKAFYLADISQKFNLLKKTLQGSNPRSSKSTVIRTFQYPNLEAIGGTEKDEDLLLYVNCLKQESLVISSINLWKVCAAFLKLSATRVCSNGPNDMATAIFGCPSDGLVLADTPEWDQLFKRPFYQLTWH</sequence>
<proteinExistence type="predicted"/>
<keyword evidence="2" id="KW-1185">Reference proteome</keyword>
<organism evidence="1 2">
    <name type="scientific">Trichuris suis</name>
    <name type="common">pig whipworm</name>
    <dbReference type="NCBI Taxonomy" id="68888"/>
    <lineage>
        <taxon>Eukaryota</taxon>
        <taxon>Metazoa</taxon>
        <taxon>Ecdysozoa</taxon>
        <taxon>Nematoda</taxon>
        <taxon>Enoplea</taxon>
        <taxon>Dorylaimia</taxon>
        <taxon>Trichinellida</taxon>
        <taxon>Trichuridae</taxon>
        <taxon>Trichuris</taxon>
    </lineage>
</organism>
<gene>
    <name evidence="1" type="ORF">M513_05822</name>
</gene>
<dbReference type="EMBL" id="KL363218">
    <property type="protein sequence ID" value="KFD53341.1"/>
    <property type="molecule type" value="Genomic_DNA"/>
</dbReference>
<reference evidence="1 2" key="1">
    <citation type="journal article" date="2014" name="Nat. Genet.">
        <title>Genome and transcriptome of the porcine whipworm Trichuris suis.</title>
        <authorList>
            <person name="Jex A.R."/>
            <person name="Nejsum P."/>
            <person name="Schwarz E.M."/>
            <person name="Hu L."/>
            <person name="Young N.D."/>
            <person name="Hall R.S."/>
            <person name="Korhonen P.K."/>
            <person name="Liao S."/>
            <person name="Thamsborg S."/>
            <person name="Xia J."/>
            <person name="Xu P."/>
            <person name="Wang S."/>
            <person name="Scheerlinck J.P."/>
            <person name="Hofmann A."/>
            <person name="Sternberg P.W."/>
            <person name="Wang J."/>
            <person name="Gasser R.B."/>
        </authorList>
    </citation>
    <scope>NUCLEOTIDE SEQUENCE [LARGE SCALE GENOMIC DNA]</scope>
    <source>
        <strain evidence="1">DCEP-RM93M</strain>
    </source>
</reference>
<name>A0A085M7Z5_9BILA</name>